<dbReference type="GO" id="GO:0006396">
    <property type="term" value="P:RNA processing"/>
    <property type="evidence" value="ECO:0007669"/>
    <property type="project" value="InterPro"/>
</dbReference>
<feature type="domain" description="tRNA/rRNA methyltransferase SpoU type" evidence="3">
    <location>
        <begin position="92"/>
        <end position="150"/>
    </location>
</feature>
<protein>
    <recommendedName>
        <fullName evidence="3">tRNA/rRNA methyltransferase SpoU type domain-containing protein</fullName>
    </recommendedName>
</protein>
<dbReference type="PANTHER" id="PTHR43191">
    <property type="entry name" value="RRNA METHYLTRANSFERASE 3"/>
    <property type="match status" value="1"/>
</dbReference>
<organism evidence="4">
    <name type="scientific">Guillardia theta (strain CCMP2712)</name>
    <name type="common">Cryptophyte</name>
    <dbReference type="NCBI Taxonomy" id="905079"/>
    <lineage>
        <taxon>Eukaryota</taxon>
        <taxon>Cryptophyceae</taxon>
        <taxon>Pyrenomonadales</taxon>
        <taxon>Geminigeraceae</taxon>
        <taxon>Guillardia</taxon>
    </lineage>
</organism>
<keyword evidence="6" id="KW-1185">Reference proteome</keyword>
<dbReference type="Gene3D" id="3.40.1280.10">
    <property type="match status" value="1"/>
</dbReference>
<proteinExistence type="predicted"/>
<keyword evidence="2" id="KW-0808">Transferase</keyword>
<dbReference type="eggNOG" id="KOG2506">
    <property type="taxonomic scope" value="Eukaryota"/>
</dbReference>
<dbReference type="EnsemblProtists" id="EKX51956">
    <property type="protein sequence ID" value="EKX51956"/>
    <property type="gene ID" value="GUITHDRAFT_134270"/>
</dbReference>
<name>L1JTR6_GUITC</name>
<evidence type="ECO:0000313" key="5">
    <source>
        <dbReference type="EnsemblProtists" id="EKX51956"/>
    </source>
</evidence>
<dbReference type="PaxDb" id="55529-EKX51956"/>
<reference evidence="6" key="2">
    <citation type="submission" date="2012-11" db="EMBL/GenBank/DDBJ databases">
        <authorList>
            <person name="Kuo A."/>
            <person name="Curtis B.A."/>
            <person name="Tanifuji G."/>
            <person name="Burki F."/>
            <person name="Gruber A."/>
            <person name="Irimia M."/>
            <person name="Maruyama S."/>
            <person name="Arias M.C."/>
            <person name="Ball S.G."/>
            <person name="Gile G.H."/>
            <person name="Hirakawa Y."/>
            <person name="Hopkins J.F."/>
            <person name="Rensing S.A."/>
            <person name="Schmutz J."/>
            <person name="Symeonidi A."/>
            <person name="Elias M."/>
            <person name="Eveleigh R.J."/>
            <person name="Herman E.K."/>
            <person name="Klute M.J."/>
            <person name="Nakayama T."/>
            <person name="Obornik M."/>
            <person name="Reyes-Prieto A."/>
            <person name="Armbrust E.V."/>
            <person name="Aves S.J."/>
            <person name="Beiko R.G."/>
            <person name="Coutinho P."/>
            <person name="Dacks J.B."/>
            <person name="Durnford D.G."/>
            <person name="Fast N.M."/>
            <person name="Green B.R."/>
            <person name="Grisdale C."/>
            <person name="Hempe F."/>
            <person name="Henrissat B."/>
            <person name="Hoppner M.P."/>
            <person name="Ishida K.-I."/>
            <person name="Kim E."/>
            <person name="Koreny L."/>
            <person name="Kroth P.G."/>
            <person name="Liu Y."/>
            <person name="Malik S.-B."/>
            <person name="Maier U.G."/>
            <person name="McRose D."/>
            <person name="Mock T."/>
            <person name="Neilson J.A."/>
            <person name="Onodera N.T."/>
            <person name="Poole A.M."/>
            <person name="Pritham E.J."/>
            <person name="Richards T.A."/>
            <person name="Rocap G."/>
            <person name="Roy S.W."/>
            <person name="Sarai C."/>
            <person name="Schaack S."/>
            <person name="Shirato S."/>
            <person name="Slamovits C.H."/>
            <person name="Spencer D.F."/>
            <person name="Suzuki S."/>
            <person name="Worden A.Z."/>
            <person name="Zauner S."/>
            <person name="Barry K."/>
            <person name="Bell C."/>
            <person name="Bharti A.K."/>
            <person name="Crow J.A."/>
            <person name="Grimwood J."/>
            <person name="Kramer R."/>
            <person name="Lindquist E."/>
            <person name="Lucas S."/>
            <person name="Salamov A."/>
            <person name="McFadden G.I."/>
            <person name="Lane C.E."/>
            <person name="Keeling P.J."/>
            <person name="Gray M.W."/>
            <person name="Grigoriev I.V."/>
            <person name="Archibald J.M."/>
        </authorList>
    </citation>
    <scope>NUCLEOTIDE SEQUENCE</scope>
    <source>
        <strain evidence="6">CCMP2712</strain>
    </source>
</reference>
<dbReference type="GO" id="GO:0032259">
    <property type="term" value="P:methylation"/>
    <property type="evidence" value="ECO:0007669"/>
    <property type="project" value="UniProtKB-KW"/>
</dbReference>
<dbReference type="HOGENOM" id="CLU_1477755_0_0_1"/>
<dbReference type="RefSeq" id="XP_005838936.1">
    <property type="nucleotide sequence ID" value="XM_005838879.1"/>
</dbReference>
<evidence type="ECO:0000259" key="3">
    <source>
        <dbReference type="Pfam" id="PF00588"/>
    </source>
</evidence>
<sequence length="183" mass="19861">MASEKRNFGPVVTSLQNAVAKRLVKLLVLVEEDQDLWHQDLIDRLSLPPTTDVIVVSPDVFRKISGLETTEGRQVLAEIGLPEQCDLRTSKRIIVLDRIQDPGNLGTLLRTAAGLGWDAALLLDGCSDPFNEKAIRAARGAQWRLGVCYGDTALLKEEAAAAGKGSSLLLPLLLFCALPGRCF</sequence>
<keyword evidence="1" id="KW-0489">Methyltransferase</keyword>
<dbReference type="InterPro" id="IPR001537">
    <property type="entry name" value="SpoU_MeTrfase"/>
</dbReference>
<dbReference type="Pfam" id="PF00588">
    <property type="entry name" value="SpoU_methylase"/>
    <property type="match status" value="1"/>
</dbReference>
<dbReference type="Proteomes" id="UP000011087">
    <property type="component" value="Unassembled WGS sequence"/>
</dbReference>
<dbReference type="GeneID" id="17308462"/>
<gene>
    <name evidence="4" type="ORF">GUITHDRAFT_134270</name>
</gene>
<dbReference type="InterPro" id="IPR029028">
    <property type="entry name" value="Alpha/beta_knot_MTases"/>
</dbReference>
<dbReference type="SUPFAM" id="SSF75217">
    <property type="entry name" value="alpha/beta knot"/>
    <property type="match status" value="1"/>
</dbReference>
<dbReference type="InterPro" id="IPR029026">
    <property type="entry name" value="tRNA_m1G_MTases_N"/>
</dbReference>
<reference evidence="4 6" key="1">
    <citation type="journal article" date="2012" name="Nature">
        <title>Algal genomes reveal evolutionary mosaicism and the fate of nucleomorphs.</title>
        <authorList>
            <consortium name="DOE Joint Genome Institute"/>
            <person name="Curtis B.A."/>
            <person name="Tanifuji G."/>
            <person name="Burki F."/>
            <person name="Gruber A."/>
            <person name="Irimia M."/>
            <person name="Maruyama S."/>
            <person name="Arias M.C."/>
            <person name="Ball S.G."/>
            <person name="Gile G.H."/>
            <person name="Hirakawa Y."/>
            <person name="Hopkins J.F."/>
            <person name="Kuo A."/>
            <person name="Rensing S.A."/>
            <person name="Schmutz J."/>
            <person name="Symeonidi A."/>
            <person name="Elias M."/>
            <person name="Eveleigh R.J."/>
            <person name="Herman E.K."/>
            <person name="Klute M.J."/>
            <person name="Nakayama T."/>
            <person name="Obornik M."/>
            <person name="Reyes-Prieto A."/>
            <person name="Armbrust E.V."/>
            <person name="Aves S.J."/>
            <person name="Beiko R.G."/>
            <person name="Coutinho P."/>
            <person name="Dacks J.B."/>
            <person name="Durnford D.G."/>
            <person name="Fast N.M."/>
            <person name="Green B.R."/>
            <person name="Grisdale C.J."/>
            <person name="Hempel F."/>
            <person name="Henrissat B."/>
            <person name="Hoppner M.P."/>
            <person name="Ishida K."/>
            <person name="Kim E."/>
            <person name="Koreny L."/>
            <person name="Kroth P.G."/>
            <person name="Liu Y."/>
            <person name="Malik S.B."/>
            <person name="Maier U.G."/>
            <person name="McRose D."/>
            <person name="Mock T."/>
            <person name="Neilson J.A."/>
            <person name="Onodera N.T."/>
            <person name="Poole A.M."/>
            <person name="Pritham E.J."/>
            <person name="Richards T.A."/>
            <person name="Rocap G."/>
            <person name="Roy S.W."/>
            <person name="Sarai C."/>
            <person name="Schaack S."/>
            <person name="Shirato S."/>
            <person name="Slamovits C.H."/>
            <person name="Spencer D.F."/>
            <person name="Suzuki S."/>
            <person name="Worden A.Z."/>
            <person name="Zauner S."/>
            <person name="Barry K."/>
            <person name="Bell C."/>
            <person name="Bharti A.K."/>
            <person name="Crow J.A."/>
            <person name="Grimwood J."/>
            <person name="Kramer R."/>
            <person name="Lindquist E."/>
            <person name="Lucas S."/>
            <person name="Salamov A."/>
            <person name="McFadden G.I."/>
            <person name="Lane C.E."/>
            <person name="Keeling P.J."/>
            <person name="Gray M.W."/>
            <person name="Grigoriev I.V."/>
            <person name="Archibald J.M."/>
        </authorList>
    </citation>
    <scope>NUCLEOTIDE SEQUENCE</scope>
    <source>
        <strain evidence="4 6">CCMP2712</strain>
    </source>
</reference>
<dbReference type="STRING" id="905079.L1JTR6"/>
<dbReference type="OrthoDB" id="270651at2759"/>
<evidence type="ECO:0000256" key="2">
    <source>
        <dbReference type="ARBA" id="ARBA00022679"/>
    </source>
</evidence>
<dbReference type="AlphaFoldDB" id="L1JTR6"/>
<evidence type="ECO:0000313" key="6">
    <source>
        <dbReference type="Proteomes" id="UP000011087"/>
    </source>
</evidence>
<dbReference type="GO" id="GO:0003723">
    <property type="term" value="F:RNA binding"/>
    <property type="evidence" value="ECO:0007669"/>
    <property type="project" value="InterPro"/>
</dbReference>
<dbReference type="CDD" id="cd18095">
    <property type="entry name" value="SpoU-like_rRNA-MTase"/>
    <property type="match status" value="1"/>
</dbReference>
<dbReference type="KEGG" id="gtt:GUITHDRAFT_134270"/>
<dbReference type="PANTHER" id="PTHR43191:SF2">
    <property type="entry name" value="RRNA METHYLTRANSFERASE 3, MITOCHONDRIAL"/>
    <property type="match status" value="1"/>
</dbReference>
<evidence type="ECO:0000313" key="4">
    <source>
        <dbReference type="EMBL" id="EKX51956.1"/>
    </source>
</evidence>
<accession>L1JTR6</accession>
<evidence type="ECO:0000256" key="1">
    <source>
        <dbReference type="ARBA" id="ARBA00022603"/>
    </source>
</evidence>
<dbReference type="InterPro" id="IPR051259">
    <property type="entry name" value="rRNA_Methyltransferase"/>
</dbReference>
<dbReference type="EMBL" id="JH992974">
    <property type="protein sequence ID" value="EKX51956.1"/>
    <property type="molecule type" value="Genomic_DNA"/>
</dbReference>
<dbReference type="GO" id="GO:0008173">
    <property type="term" value="F:RNA methyltransferase activity"/>
    <property type="evidence" value="ECO:0007669"/>
    <property type="project" value="InterPro"/>
</dbReference>
<reference evidence="5" key="3">
    <citation type="submission" date="2015-06" db="UniProtKB">
        <authorList>
            <consortium name="EnsemblProtists"/>
        </authorList>
    </citation>
    <scope>IDENTIFICATION</scope>
</reference>